<keyword evidence="1" id="KW-1133">Transmembrane helix</keyword>
<dbReference type="AlphaFoldDB" id="A0AAF1C152"/>
<dbReference type="EMBL" id="CP138348">
    <property type="protein sequence ID" value="WPF88282.1"/>
    <property type="molecule type" value="Genomic_DNA"/>
</dbReference>
<feature type="transmembrane region" description="Helical" evidence="1">
    <location>
        <begin position="39"/>
        <end position="61"/>
    </location>
</feature>
<name>A0AAF1C152_9CHRO</name>
<dbReference type="RefSeq" id="WP_320001402.1">
    <property type="nucleotide sequence ID" value="NZ_CP138348.1"/>
</dbReference>
<reference evidence="2" key="1">
    <citation type="submission" date="2023-11" db="EMBL/GenBank/DDBJ databases">
        <title>Genome sequence of Cyanobacterium aponinum BCRC AL20115.</title>
        <authorList>
            <person name="Chang H.-Y."/>
            <person name="Lin K.-M."/>
            <person name="Hsueh H.-T."/>
            <person name="Chu H.-A."/>
            <person name="Kuo C.-H."/>
        </authorList>
    </citation>
    <scope>NUCLEOTIDE SEQUENCE</scope>
    <source>
        <strain evidence="2">AL20115</strain>
    </source>
</reference>
<accession>A0AAF1C152</accession>
<dbReference type="Pfam" id="PF10726">
    <property type="entry name" value="DUF2518"/>
    <property type="match status" value="1"/>
</dbReference>
<feature type="transmembrane region" description="Helical" evidence="1">
    <location>
        <begin position="12"/>
        <end position="33"/>
    </location>
</feature>
<gene>
    <name evidence="2" type="ORF">SAY89_16010</name>
</gene>
<proteinExistence type="predicted"/>
<keyword evidence="1" id="KW-0472">Membrane</keyword>
<keyword evidence="1" id="KW-0812">Transmembrane</keyword>
<evidence type="ECO:0000313" key="2">
    <source>
        <dbReference type="EMBL" id="WPF88282.1"/>
    </source>
</evidence>
<protein>
    <submittedName>
        <fullName evidence="2">Ycf51 family protein</fullName>
    </submittedName>
</protein>
<dbReference type="InterPro" id="IPR019664">
    <property type="entry name" value="Uncharacterised_Ycf51"/>
</dbReference>
<evidence type="ECO:0000256" key="1">
    <source>
        <dbReference type="SAM" id="Phobius"/>
    </source>
</evidence>
<organism evidence="2">
    <name type="scientific">Cyanobacterium aponinum AL20115</name>
    <dbReference type="NCBI Taxonomy" id="3090662"/>
    <lineage>
        <taxon>Bacteria</taxon>
        <taxon>Bacillati</taxon>
        <taxon>Cyanobacteriota</taxon>
        <taxon>Cyanophyceae</taxon>
        <taxon>Oscillatoriophycideae</taxon>
        <taxon>Chroococcales</taxon>
        <taxon>Geminocystaceae</taxon>
        <taxon>Cyanobacterium</taxon>
    </lineage>
</organism>
<sequence>MDLSLDFSTYTLWSVYGTIAFFLLAILGFIFQWGFRFRFVGVTGFMAVLTVGLFALSLGLFERVEIPNALRYNLVYDTGTNQAVIAVEEDITKTELEATLQQAAIDLFSYGRTASNGDDQLTIRARVQIHKENTTYPLYLGQIRRSLITREDDNLEITIFQDSLRKRQSLINLS</sequence>